<keyword evidence="12" id="KW-0540">Nuclease</keyword>
<feature type="compositionally biased region" description="Basic and acidic residues" evidence="27">
    <location>
        <begin position="364"/>
        <end position="382"/>
    </location>
</feature>
<dbReference type="HAMAP" id="MF_00104">
    <property type="entry name" value="RNase_III"/>
    <property type="match status" value="1"/>
</dbReference>
<feature type="compositionally biased region" description="Basic and acidic residues" evidence="27">
    <location>
        <begin position="1257"/>
        <end position="1267"/>
    </location>
</feature>
<evidence type="ECO:0000256" key="21">
    <source>
        <dbReference type="ARBA" id="ARBA00032486"/>
    </source>
</evidence>
<dbReference type="GO" id="GO:0006364">
    <property type="term" value="P:rRNA processing"/>
    <property type="evidence" value="ECO:0007669"/>
    <property type="project" value="InterPro"/>
</dbReference>
<dbReference type="FunFam" id="1.10.1520.10:FF:000003">
    <property type="entry name" value="Drosha ribonuclease III"/>
    <property type="match status" value="1"/>
</dbReference>
<evidence type="ECO:0000256" key="5">
    <source>
        <dbReference type="ARBA" id="ARBA00004604"/>
    </source>
</evidence>
<keyword evidence="11" id="KW-0597">Phosphoprotein</keyword>
<evidence type="ECO:0000313" key="31">
    <source>
        <dbReference type="Proteomes" id="UP000261660"/>
    </source>
</evidence>
<dbReference type="GO" id="GO:0046872">
    <property type="term" value="F:metal ion binding"/>
    <property type="evidence" value="ECO:0007669"/>
    <property type="project" value="UniProtKB-KW"/>
</dbReference>
<evidence type="ECO:0000256" key="3">
    <source>
        <dbReference type="ARBA" id="ARBA00001946"/>
    </source>
</evidence>
<dbReference type="InterPro" id="IPR011907">
    <property type="entry name" value="RNase_III"/>
</dbReference>
<dbReference type="SMART" id="SM00535">
    <property type="entry name" value="RIBOc"/>
    <property type="match status" value="2"/>
</dbReference>
<dbReference type="PROSITE" id="PS00517">
    <property type="entry name" value="RNASE_3_1"/>
    <property type="match status" value="2"/>
</dbReference>
<dbReference type="InterPro" id="IPR044442">
    <property type="entry name" value="RNAse_III_DSRM__animal"/>
</dbReference>
<keyword evidence="10" id="KW-0690">Ribosome biogenesis</keyword>
<protein>
    <recommendedName>
        <fullName evidence="8">Ribonuclease 3</fullName>
        <ecNumber evidence="7">3.1.26.3</ecNumber>
    </recommendedName>
    <alternativeName>
        <fullName evidence="21">Ribonuclease III</fullName>
    </alternativeName>
    <alternativeName>
        <fullName evidence="24 25">protein Drosha</fullName>
    </alternativeName>
</protein>
<dbReference type="Pfam" id="PF14622">
    <property type="entry name" value="Ribonucleas_3_3"/>
    <property type="match status" value="1"/>
</dbReference>
<evidence type="ECO:0000256" key="11">
    <source>
        <dbReference type="ARBA" id="ARBA00022553"/>
    </source>
</evidence>
<feature type="compositionally biased region" description="Basic and acidic residues" evidence="27">
    <location>
        <begin position="237"/>
        <end position="275"/>
    </location>
</feature>
<evidence type="ECO:0000256" key="13">
    <source>
        <dbReference type="ARBA" id="ARBA00022723"/>
    </source>
</evidence>
<evidence type="ECO:0000256" key="15">
    <source>
        <dbReference type="ARBA" id="ARBA00022759"/>
    </source>
</evidence>
<evidence type="ECO:0000256" key="12">
    <source>
        <dbReference type="ARBA" id="ARBA00022722"/>
    </source>
</evidence>
<evidence type="ECO:0000259" key="29">
    <source>
        <dbReference type="PROSITE" id="PS50142"/>
    </source>
</evidence>
<evidence type="ECO:0000256" key="17">
    <source>
        <dbReference type="ARBA" id="ARBA00022842"/>
    </source>
</evidence>
<dbReference type="PANTHER" id="PTHR11207:SF0">
    <property type="entry name" value="RIBONUCLEASE 3"/>
    <property type="match status" value="1"/>
</dbReference>
<feature type="compositionally biased region" description="Basic and acidic residues" evidence="27">
    <location>
        <begin position="206"/>
        <end position="228"/>
    </location>
</feature>
<dbReference type="FunFam" id="1.10.1520.10:FF:000002">
    <property type="entry name" value="Drosha ribonuclease III"/>
    <property type="match status" value="1"/>
</dbReference>
<evidence type="ECO:0000256" key="23">
    <source>
        <dbReference type="ARBA" id="ARBA00063453"/>
    </source>
</evidence>
<dbReference type="GO" id="GO:0070878">
    <property type="term" value="F:primary miRNA binding"/>
    <property type="evidence" value="ECO:0007669"/>
    <property type="project" value="UniProtKB-ARBA"/>
</dbReference>
<name>A0A3Q3EMI3_9LABR</name>
<evidence type="ECO:0000256" key="9">
    <source>
        <dbReference type="ARBA" id="ARBA00022490"/>
    </source>
</evidence>
<dbReference type="GO" id="GO:0005737">
    <property type="term" value="C:cytoplasm"/>
    <property type="evidence" value="ECO:0007669"/>
    <property type="project" value="UniProtKB-SubCell"/>
</dbReference>
<evidence type="ECO:0000256" key="2">
    <source>
        <dbReference type="ARBA" id="ARBA00001936"/>
    </source>
</evidence>
<comment type="subcellular location">
    <subcellularLocation>
        <location evidence="4">Cytoplasm</location>
    </subcellularLocation>
    <subcellularLocation>
        <location evidence="5">Nucleus</location>
        <location evidence="5">Nucleolus</location>
    </subcellularLocation>
</comment>
<dbReference type="AlphaFoldDB" id="A0A3Q3EMI3"/>
<feature type="compositionally biased region" description="Pro residues" evidence="27">
    <location>
        <begin position="101"/>
        <end position="113"/>
    </location>
</feature>
<dbReference type="PANTHER" id="PTHR11207">
    <property type="entry name" value="RIBONUCLEASE III"/>
    <property type="match status" value="1"/>
</dbReference>
<comment type="function">
    <text evidence="22">Ribonuclease III double-stranded (ds) RNA-specific endoribonuclease that is involved in the initial step of microRNA (miRNA) biogenesis. Component of the microprocessor complex that is required to process primary miRNA transcripts (pri-miRNAs) to release precursor miRNA (pre-miRNA) in the nucleus. Within the microprocessor complex, DROSHA cleaves the 3' and 5' strands of a stem-loop in pri-miRNAs (processing center 11 bp from the dsRNA-ssRNA junction) to release hairpin-shaped pre-miRNAs that are subsequently cut by the cytoplasmic DICER to generate mature miRNAs. Involved also in pre-rRNA processing. Cleaves double-strand RNA and does not cleave single-strand RNA. Involved in the formation of GW bodies. Plays a role in growth homeostasis in response to autophagy in motor neurons.</text>
</comment>
<evidence type="ECO:0000259" key="28">
    <source>
        <dbReference type="PROSITE" id="PS50137"/>
    </source>
</evidence>
<keyword evidence="19" id="KW-0464">Manganese</keyword>
<evidence type="ECO:0000256" key="7">
    <source>
        <dbReference type="ARBA" id="ARBA00012177"/>
    </source>
</evidence>
<accession>A0A3Q3EMI3</accession>
<feature type="compositionally biased region" description="Polar residues" evidence="27">
    <location>
        <begin position="20"/>
        <end position="31"/>
    </location>
</feature>
<feature type="compositionally biased region" description="Pro residues" evidence="27">
    <location>
        <begin position="135"/>
        <end position="153"/>
    </location>
</feature>
<evidence type="ECO:0000256" key="10">
    <source>
        <dbReference type="ARBA" id="ARBA00022517"/>
    </source>
</evidence>
<comment type="similarity">
    <text evidence="6">Belongs to the ribonuclease III family.</text>
</comment>
<evidence type="ECO:0000256" key="4">
    <source>
        <dbReference type="ARBA" id="ARBA00004496"/>
    </source>
</evidence>
<keyword evidence="14" id="KW-0677">Repeat</keyword>
<dbReference type="CDD" id="cd19877">
    <property type="entry name" value="DSRM_RNAse_III_meta_like"/>
    <property type="match status" value="1"/>
</dbReference>
<dbReference type="EC" id="3.1.26.3" evidence="7"/>
<keyword evidence="31" id="KW-1185">Reference proteome</keyword>
<dbReference type="SUPFAM" id="SSF69065">
    <property type="entry name" value="RNase III domain-like"/>
    <property type="match status" value="2"/>
</dbReference>
<feature type="region of interest" description="Disordered" evidence="27">
    <location>
        <begin position="1"/>
        <end position="318"/>
    </location>
</feature>
<dbReference type="GO" id="GO:0070877">
    <property type="term" value="C:microprocessor complex"/>
    <property type="evidence" value="ECO:0007669"/>
    <property type="project" value="TreeGrafter"/>
</dbReference>
<dbReference type="Pfam" id="PF00636">
    <property type="entry name" value="Ribonuclease_3"/>
    <property type="match status" value="1"/>
</dbReference>
<keyword evidence="13" id="KW-0479">Metal-binding</keyword>
<proteinExistence type="inferred from homology"/>
<dbReference type="InterPro" id="IPR014720">
    <property type="entry name" value="dsRBD_dom"/>
</dbReference>
<keyword evidence="18 26" id="KW-0694">RNA-binding</keyword>
<evidence type="ECO:0000256" key="22">
    <source>
        <dbReference type="ARBA" id="ARBA00055411"/>
    </source>
</evidence>
<feature type="compositionally biased region" description="Low complexity" evidence="27">
    <location>
        <begin position="399"/>
        <end position="408"/>
    </location>
</feature>
<evidence type="ECO:0000256" key="24">
    <source>
        <dbReference type="ARBA" id="ARBA00078955"/>
    </source>
</evidence>
<dbReference type="Gene3D" id="3.30.160.20">
    <property type="match status" value="1"/>
</dbReference>
<keyword evidence="15" id="KW-0255">Endonuclease</keyword>
<comment type="cofactor">
    <cofactor evidence="3">
        <name>Mg(2+)</name>
        <dbReference type="ChEBI" id="CHEBI:18420"/>
    </cofactor>
</comment>
<feature type="compositionally biased region" description="Acidic residues" evidence="27">
    <location>
        <begin position="383"/>
        <end position="398"/>
    </location>
</feature>
<dbReference type="Pfam" id="PF26050">
    <property type="entry name" value="Helical_CED_Drosha"/>
    <property type="match status" value="1"/>
</dbReference>
<dbReference type="PROSITE" id="PS50137">
    <property type="entry name" value="DS_RBD"/>
    <property type="match status" value="1"/>
</dbReference>
<dbReference type="GO" id="GO:0031053">
    <property type="term" value="P:primary miRNA processing"/>
    <property type="evidence" value="ECO:0007669"/>
    <property type="project" value="TreeGrafter"/>
</dbReference>
<dbReference type="CDD" id="cd00593">
    <property type="entry name" value="RIBOc"/>
    <property type="match status" value="2"/>
</dbReference>
<comment type="cofactor">
    <cofactor evidence="2">
        <name>Mn(2+)</name>
        <dbReference type="ChEBI" id="CHEBI:29035"/>
    </cofactor>
</comment>
<dbReference type="GO" id="GO:0004525">
    <property type="term" value="F:ribonuclease III activity"/>
    <property type="evidence" value="ECO:0007669"/>
    <property type="project" value="UniProtKB-EC"/>
</dbReference>
<evidence type="ECO:0000256" key="1">
    <source>
        <dbReference type="ARBA" id="ARBA00000109"/>
    </source>
</evidence>
<evidence type="ECO:0000256" key="25">
    <source>
        <dbReference type="ARBA" id="ARBA00083702"/>
    </source>
</evidence>
<reference evidence="30" key="1">
    <citation type="submission" date="2025-08" db="UniProtKB">
        <authorList>
            <consortium name="Ensembl"/>
        </authorList>
    </citation>
    <scope>IDENTIFICATION</scope>
</reference>
<evidence type="ECO:0000256" key="20">
    <source>
        <dbReference type="ARBA" id="ARBA00023242"/>
    </source>
</evidence>
<dbReference type="InterPro" id="IPR036389">
    <property type="entry name" value="RNase_III_sf"/>
</dbReference>
<evidence type="ECO:0000313" key="30">
    <source>
        <dbReference type="Ensembl" id="ENSLBEP00000008683.1"/>
    </source>
</evidence>
<dbReference type="SUPFAM" id="SSF54768">
    <property type="entry name" value="dsRNA-binding domain-like"/>
    <property type="match status" value="1"/>
</dbReference>
<dbReference type="InterPro" id="IPR000999">
    <property type="entry name" value="RNase_III_dom"/>
</dbReference>
<feature type="compositionally biased region" description="Polar residues" evidence="27">
    <location>
        <begin position="117"/>
        <end position="129"/>
    </location>
</feature>
<dbReference type="Ensembl" id="ENSLBET00000009133.1">
    <property type="protein sequence ID" value="ENSLBEP00000008683.1"/>
    <property type="gene ID" value="ENSLBEG00000006606.1"/>
</dbReference>
<evidence type="ECO:0000256" key="18">
    <source>
        <dbReference type="ARBA" id="ARBA00022884"/>
    </source>
</evidence>
<comment type="catalytic activity">
    <reaction evidence="1">
        <text>Endonucleolytic cleavage to 5'-phosphomonoester.</text>
        <dbReference type="EC" id="3.1.26.3"/>
    </reaction>
</comment>
<feature type="compositionally biased region" description="Pro residues" evidence="27">
    <location>
        <begin position="32"/>
        <end position="43"/>
    </location>
</feature>
<keyword evidence="9" id="KW-0963">Cytoplasm</keyword>
<evidence type="ECO:0000256" key="19">
    <source>
        <dbReference type="ARBA" id="ARBA00023211"/>
    </source>
</evidence>
<dbReference type="STRING" id="56723.ENSLBEP00000008683"/>
<feature type="domain" description="DRBM" evidence="28">
    <location>
        <begin position="1163"/>
        <end position="1237"/>
    </location>
</feature>
<feature type="region of interest" description="Disordered" evidence="27">
    <location>
        <begin position="364"/>
        <end position="408"/>
    </location>
</feature>
<dbReference type="Pfam" id="PF00035">
    <property type="entry name" value="dsrm"/>
    <property type="match status" value="1"/>
</dbReference>
<evidence type="ECO:0000256" key="27">
    <source>
        <dbReference type="SAM" id="MobiDB-lite"/>
    </source>
</evidence>
<feature type="compositionally biased region" description="Acidic residues" evidence="27">
    <location>
        <begin position="1268"/>
        <end position="1277"/>
    </location>
</feature>
<evidence type="ECO:0000256" key="6">
    <source>
        <dbReference type="ARBA" id="ARBA00010183"/>
    </source>
</evidence>
<keyword evidence="16" id="KW-0378">Hydrolase</keyword>
<reference evidence="30" key="2">
    <citation type="submission" date="2025-09" db="UniProtKB">
        <authorList>
            <consortium name="Ensembl"/>
        </authorList>
    </citation>
    <scope>IDENTIFICATION</scope>
</reference>
<keyword evidence="20" id="KW-0539">Nucleus</keyword>
<evidence type="ECO:0000256" key="14">
    <source>
        <dbReference type="ARBA" id="ARBA00022737"/>
    </source>
</evidence>
<dbReference type="InterPro" id="IPR058938">
    <property type="entry name" value="Helical_CED_Drosha"/>
</dbReference>
<comment type="subunit">
    <text evidence="23">Component of the microprocessor complex, or pri-miRNA processing protein complex, which is composed of DROSHA and DGCR8. The microprocessor complex is a heterotrimer; each of the two DROSHA RNase III domains binds one DGCR8 (via C-terminal region). Interacts with SP1 and SNIP1. Interacts with SRRT/ARS2. Interacts with CPSF3 and ISY1; this interaction is in an RNA dependent manner. Interacts with PUS10; interaction promotes pri-miRNAs processing.</text>
</comment>
<dbReference type="GO" id="GO:0031054">
    <property type="term" value="P:pre-miRNA processing"/>
    <property type="evidence" value="ECO:0007669"/>
    <property type="project" value="InterPro"/>
</dbReference>
<feature type="compositionally biased region" description="Pro residues" evidence="27">
    <location>
        <begin position="169"/>
        <end position="183"/>
    </location>
</feature>
<feature type="region of interest" description="Disordered" evidence="27">
    <location>
        <begin position="1257"/>
        <end position="1277"/>
    </location>
</feature>
<dbReference type="Proteomes" id="UP000261660">
    <property type="component" value="Unplaced"/>
</dbReference>
<dbReference type="Gene3D" id="1.10.1520.10">
    <property type="entry name" value="Ribonuclease III domain"/>
    <property type="match status" value="2"/>
</dbReference>
<evidence type="ECO:0000256" key="8">
    <source>
        <dbReference type="ARBA" id="ARBA00017706"/>
    </source>
</evidence>
<organism evidence="30 31">
    <name type="scientific">Labrus bergylta</name>
    <name type="common">ballan wrasse</name>
    <dbReference type="NCBI Taxonomy" id="56723"/>
    <lineage>
        <taxon>Eukaryota</taxon>
        <taxon>Metazoa</taxon>
        <taxon>Chordata</taxon>
        <taxon>Craniata</taxon>
        <taxon>Vertebrata</taxon>
        <taxon>Euteleostomi</taxon>
        <taxon>Actinopterygii</taxon>
        <taxon>Neopterygii</taxon>
        <taxon>Teleostei</taxon>
        <taxon>Neoteleostei</taxon>
        <taxon>Acanthomorphata</taxon>
        <taxon>Eupercaria</taxon>
        <taxon>Labriformes</taxon>
        <taxon>Labridae</taxon>
        <taxon>Labrus</taxon>
    </lineage>
</organism>
<dbReference type="GO" id="GO:0005730">
    <property type="term" value="C:nucleolus"/>
    <property type="evidence" value="ECO:0007669"/>
    <property type="project" value="UniProtKB-SubCell"/>
</dbReference>
<evidence type="ECO:0000256" key="16">
    <source>
        <dbReference type="ARBA" id="ARBA00022801"/>
    </source>
</evidence>
<feature type="domain" description="RNase III" evidence="29">
    <location>
        <begin position="1010"/>
        <end position="1136"/>
    </location>
</feature>
<feature type="domain" description="RNase III" evidence="29">
    <location>
        <begin position="779"/>
        <end position="959"/>
    </location>
</feature>
<keyword evidence="17" id="KW-0460">Magnesium</keyword>
<sequence>MSFHHDRAGPRGGMPPGQHGSPQNYRPTNLRQPPPQPPVPPYHYDPQTPAASGYHGNTGYMPAHSDFMQYPPPVPSQPPGSLNQCPVRPPFPKPPVRHGFPEPPPNFPPPPLPSSAGGPTQGSQVSAQNAYHPYMMPPVPPPQLPHPPMPPPMASQSMGYHSPYSMNYPHPPHPPFPPPPPFNPGYTQSPSTFKPDHGFRHGGQYKFEKPADSRRSPERGYHHDDHRTQKGYGYGSHGEKSKMEFPGERKDRGRSPDRRGRPEGGRYRSEYDRGRTPPRHRSRDRSRERERDRDRERDREKEKEKTEEEKEEEELLKPAWIRCTHAENYYSSDPMDQVGDSTVVGTSKLRDLYERFEEELLKRQERAKAARPKWDPPKTKLDEDPDDSSSESECESDAEGSTCSSSSDSEVFDVIAEIKRKKAHPDRLHEELWYNDPGQMNDGPLCKCSAKARRTGIRHSIYPGEESVKQCRIMNNNSGKLFHYRITVSPPTNFLTDRPTVIEYDDHEYLFEGFSLFSHKPLTSIPLCRVIRFNIDYTIHFIEEMTPENYCIRGLELFASYLFQDVLELYDWNLTGPEDENEESGCQQFHFMPRFVRFLPDGGKEVLSMHQVLLYVLRSSKPLVPEEEIADMLQWEELEWQKYAEECKGMIVTNPGMKPSSVRIDQLDREQFNPDVITFPIIVHFGIRPAQLSYKLWKSYVKLRHLLANSPKVKQLDKQKLTQREEALQKIRQKNTMRREVTVELSSQGFWKTGIRSDVCQHAMMLPVLTHHIRYHQCLMHLDDLIGYVFKERCLLQLAMTHPSHHLNFGMNPDHARNSLSNCGIRQPKYGDRKVHHMYMRKKGINTLINIMSRLGQDDPSPSRINHNERLEFLGDAVVEFLTSVHLYYLFPSLEEGGLATYRTAIVQNQHLAMLAKKLELDRFMLYAHGPDLCRESDLRHAMANCFEALIGAVYLEGGLDEARQLFGRLLFNGQDLREVWLNYPPHPLQVQEPQTDRQLIETSPVLQKLTSFEDSIGVLFTHVRLLARAFTLRTVGFNHLTLGHNQRMEFLGDSIMQLVATEYLFIHFPDHHEGHLTLLRSSLVNNRTQAKVAEELGMQDFAITNDKTKRPVALRTKTLADLLESFIAALYIDKDLEYVHTFMNVCFFPRLKEFILNQDWNDPKSQLQQCCLTLRTEGKEPDIPLYKTLQTVGPSHARTYTVAVYFKGERIGCGKGPSIQQAEMGAAMDALEKYNFPQMAHQKRFIERKYRQELKEMRRERERQEKETDETEESRK</sequence>
<dbReference type="InParanoid" id="A0A3Q3EMI3"/>
<dbReference type="GeneTree" id="ENSGT00730000111052"/>
<dbReference type="FunFam" id="3.30.160.20:FF:000012">
    <property type="entry name" value="Drosha ribonuclease III"/>
    <property type="match status" value="1"/>
</dbReference>
<dbReference type="PROSITE" id="PS50142">
    <property type="entry name" value="RNASE_3_2"/>
    <property type="match status" value="2"/>
</dbReference>
<evidence type="ECO:0000256" key="26">
    <source>
        <dbReference type="PROSITE-ProRule" id="PRU00266"/>
    </source>
</evidence>
<feature type="compositionally biased region" description="Basic and acidic residues" evidence="27">
    <location>
        <begin position="285"/>
        <end position="308"/>
    </location>
</feature>
<dbReference type="SMART" id="SM00358">
    <property type="entry name" value="DSRM"/>
    <property type="match status" value="1"/>
</dbReference>